<sequence>MARGEAGDAENCGRAALFSVPAATFLEDRELSEETFGPASLVVRCATVAEIRRIIERLEGQLTLALHMDEADQPLAHGLLPALERKAGRIIVNGWPTGVEVCHAMVHGGPFPATSDGRSTSVGTLAIERFLRPVCYQDFPEALLPLELRAAEL</sequence>
<name>T1B830_9ZZZZ</name>
<organism evidence="1">
    <name type="scientific">mine drainage metagenome</name>
    <dbReference type="NCBI Taxonomy" id="410659"/>
    <lineage>
        <taxon>unclassified sequences</taxon>
        <taxon>metagenomes</taxon>
        <taxon>ecological metagenomes</taxon>
    </lineage>
</organism>
<reference evidence="1" key="2">
    <citation type="journal article" date="2014" name="ISME J.">
        <title>Microbial stratification in low pH oxic and suboxic macroscopic growths along an acid mine drainage.</title>
        <authorList>
            <person name="Mendez-Garcia C."/>
            <person name="Mesa V."/>
            <person name="Sprenger R.R."/>
            <person name="Richter M."/>
            <person name="Diez M.S."/>
            <person name="Solano J."/>
            <person name="Bargiela R."/>
            <person name="Golyshina O.V."/>
            <person name="Manteca A."/>
            <person name="Ramos J.L."/>
            <person name="Gallego J.R."/>
            <person name="Llorente I."/>
            <person name="Martins Dos Santos V.A."/>
            <person name="Jensen O.N."/>
            <person name="Pelaez A.I."/>
            <person name="Sanchez J."/>
            <person name="Ferrer M."/>
        </authorList>
    </citation>
    <scope>NUCLEOTIDE SEQUENCE</scope>
</reference>
<proteinExistence type="predicted"/>
<evidence type="ECO:0000313" key="1">
    <source>
        <dbReference type="EMBL" id="EQD64598.1"/>
    </source>
</evidence>
<dbReference type="AlphaFoldDB" id="T1B830"/>
<dbReference type="Gene3D" id="3.40.309.10">
    <property type="entry name" value="Aldehyde Dehydrogenase, Chain A, domain 2"/>
    <property type="match status" value="1"/>
</dbReference>
<gene>
    <name evidence="1" type="ORF">B1A_08782</name>
</gene>
<dbReference type="GO" id="GO:0016620">
    <property type="term" value="F:oxidoreductase activity, acting on the aldehyde or oxo group of donors, NAD or NADP as acceptor"/>
    <property type="evidence" value="ECO:0007669"/>
    <property type="project" value="InterPro"/>
</dbReference>
<comment type="caution">
    <text evidence="1">The sequence shown here is derived from an EMBL/GenBank/DDBJ whole genome shotgun (WGS) entry which is preliminary data.</text>
</comment>
<dbReference type="InterPro" id="IPR016161">
    <property type="entry name" value="Ald_DH/histidinol_DH"/>
</dbReference>
<dbReference type="InterPro" id="IPR016163">
    <property type="entry name" value="Ald_DH_C"/>
</dbReference>
<accession>T1B830</accession>
<reference evidence="1" key="1">
    <citation type="submission" date="2013-08" db="EMBL/GenBank/DDBJ databases">
        <authorList>
            <person name="Mendez C."/>
            <person name="Richter M."/>
            <person name="Ferrer M."/>
            <person name="Sanchez J."/>
        </authorList>
    </citation>
    <scope>NUCLEOTIDE SEQUENCE</scope>
</reference>
<protein>
    <submittedName>
        <fullName evidence="1">Aldehyde dehydrogenase family protein</fullName>
    </submittedName>
</protein>
<dbReference type="EMBL" id="AUZX01006250">
    <property type="protein sequence ID" value="EQD64598.1"/>
    <property type="molecule type" value="Genomic_DNA"/>
</dbReference>
<feature type="non-terminal residue" evidence="1">
    <location>
        <position position="153"/>
    </location>
</feature>
<dbReference type="SUPFAM" id="SSF53720">
    <property type="entry name" value="ALDH-like"/>
    <property type="match status" value="1"/>
</dbReference>